<gene>
    <name evidence="1" type="ORF">FOY91_08335</name>
</gene>
<name>A0A558R6G7_9SPHN</name>
<dbReference type="Gene3D" id="3.40.50.1240">
    <property type="entry name" value="Phosphoglycerate mutase-like"/>
    <property type="match status" value="1"/>
</dbReference>
<dbReference type="SMART" id="SM00855">
    <property type="entry name" value="PGAM"/>
    <property type="match status" value="1"/>
</dbReference>
<dbReference type="SUPFAM" id="SSF53254">
    <property type="entry name" value="Phosphoglycerate mutase-like"/>
    <property type="match status" value="1"/>
</dbReference>
<dbReference type="Pfam" id="PF00300">
    <property type="entry name" value="His_Phos_1"/>
    <property type="match status" value="1"/>
</dbReference>
<sequence>MSGPVVVHLMRHGEPAMTGRLLGRTDAPATAVGIEACRRAAAGLMVEAIVSSDLVRAAACAGAIAAPLGLSPRYDPRWRELDFGTWDGMAPGGIDPDALARFHADPDAAPPPEGERWSALTARVADALAAIDRPALVVTHAGAMRAALAATCGFDVHQAWAFALPYAACLSLTLWPGTPPMAQITGLASPGFAA</sequence>
<dbReference type="InterPro" id="IPR029033">
    <property type="entry name" value="His_PPase_superfam"/>
</dbReference>
<dbReference type="PANTHER" id="PTHR48100">
    <property type="entry name" value="BROAD-SPECIFICITY PHOSPHATASE YOR283W-RELATED"/>
    <property type="match status" value="1"/>
</dbReference>
<dbReference type="InterPro" id="IPR050275">
    <property type="entry name" value="PGM_Phosphatase"/>
</dbReference>
<dbReference type="Proteomes" id="UP000318681">
    <property type="component" value="Unassembled WGS sequence"/>
</dbReference>
<evidence type="ECO:0000313" key="2">
    <source>
        <dbReference type="Proteomes" id="UP000318681"/>
    </source>
</evidence>
<comment type="caution">
    <text evidence="1">The sequence shown here is derived from an EMBL/GenBank/DDBJ whole genome shotgun (WGS) entry which is preliminary data.</text>
</comment>
<evidence type="ECO:0000313" key="1">
    <source>
        <dbReference type="EMBL" id="TVV74976.1"/>
    </source>
</evidence>
<dbReference type="GO" id="GO:0005737">
    <property type="term" value="C:cytoplasm"/>
    <property type="evidence" value="ECO:0007669"/>
    <property type="project" value="TreeGrafter"/>
</dbReference>
<dbReference type="EMBL" id="VNIM01000026">
    <property type="protein sequence ID" value="TVV74976.1"/>
    <property type="molecule type" value="Genomic_DNA"/>
</dbReference>
<proteinExistence type="predicted"/>
<keyword evidence="2" id="KW-1185">Reference proteome</keyword>
<dbReference type="InterPro" id="IPR013078">
    <property type="entry name" value="His_Pase_superF_clade-1"/>
</dbReference>
<protein>
    <submittedName>
        <fullName evidence="1">Histidine phosphatase family protein</fullName>
    </submittedName>
</protein>
<dbReference type="GO" id="GO:0016791">
    <property type="term" value="F:phosphatase activity"/>
    <property type="evidence" value="ECO:0007669"/>
    <property type="project" value="TreeGrafter"/>
</dbReference>
<organism evidence="1 2">
    <name type="scientific">Alterirhizorhabdus solaris</name>
    <dbReference type="NCBI Taxonomy" id="2529389"/>
    <lineage>
        <taxon>Bacteria</taxon>
        <taxon>Pseudomonadati</taxon>
        <taxon>Pseudomonadota</taxon>
        <taxon>Alphaproteobacteria</taxon>
        <taxon>Sphingomonadales</taxon>
        <taxon>Rhizorhabdaceae</taxon>
        <taxon>Alterirhizorhabdus</taxon>
    </lineage>
</organism>
<reference evidence="1 2" key="1">
    <citation type="submission" date="2019-07" db="EMBL/GenBank/DDBJ databases">
        <title>Sphingomonas solaris sp. nov., isolated from a solar panel from Boston, Massachusetts.</title>
        <authorList>
            <person name="Tanner K."/>
            <person name="Pascual J."/>
            <person name="Mancuso C."/>
            <person name="Pereto J."/>
            <person name="Khalil A."/>
            <person name="Vilanova C."/>
        </authorList>
    </citation>
    <scope>NUCLEOTIDE SEQUENCE [LARGE SCALE GENOMIC DNA]</scope>
    <source>
        <strain evidence="1 2">R4DWN</strain>
    </source>
</reference>
<accession>A0A558R6G7</accession>
<dbReference type="OrthoDB" id="5449373at2"/>
<dbReference type="PANTHER" id="PTHR48100:SF1">
    <property type="entry name" value="HISTIDINE PHOSPHATASE FAMILY PROTEIN-RELATED"/>
    <property type="match status" value="1"/>
</dbReference>
<dbReference type="AlphaFoldDB" id="A0A558R6G7"/>